<dbReference type="InterPro" id="IPR019926">
    <property type="entry name" value="Ribosomal_uL3_CS"/>
</dbReference>
<dbReference type="Gene3D" id="3.30.160.810">
    <property type="match status" value="1"/>
</dbReference>
<dbReference type="KEGG" id="ccos:Pan44_24400"/>
<comment type="similarity">
    <text evidence="1 7 8">Belongs to the universal ribosomal protein uL3 family.</text>
</comment>
<dbReference type="FunFam" id="2.40.30.10:FF:000004">
    <property type="entry name" value="50S ribosomal protein L3"/>
    <property type="match status" value="1"/>
</dbReference>
<dbReference type="PROSITE" id="PS00474">
    <property type="entry name" value="RIBOSOMAL_L3"/>
    <property type="match status" value="1"/>
</dbReference>
<evidence type="ECO:0000256" key="10">
    <source>
        <dbReference type="SAM" id="MobiDB-lite"/>
    </source>
</evidence>
<keyword evidence="3 7" id="KW-0694">RNA-binding</keyword>
<evidence type="ECO:0000256" key="3">
    <source>
        <dbReference type="ARBA" id="ARBA00022884"/>
    </source>
</evidence>
<keyword evidence="4 7" id="KW-0689">Ribosomal protein</keyword>
<dbReference type="AlphaFoldDB" id="A0A517SE77"/>
<comment type="subunit">
    <text evidence="7 9">Part of the 50S ribosomal subunit. Forms a cluster with proteins L14 and L19.</text>
</comment>
<evidence type="ECO:0000256" key="9">
    <source>
        <dbReference type="RuleBase" id="RU003906"/>
    </source>
</evidence>
<evidence type="ECO:0000313" key="12">
    <source>
        <dbReference type="Proteomes" id="UP000315700"/>
    </source>
</evidence>
<keyword evidence="5 7" id="KW-0687">Ribonucleoprotein</keyword>
<protein>
    <recommendedName>
        <fullName evidence="6 7">Large ribosomal subunit protein uL3</fullName>
    </recommendedName>
</protein>
<gene>
    <name evidence="7 11" type="primary">rplC</name>
    <name evidence="11" type="ORF">Pan44_24400</name>
</gene>
<dbReference type="Pfam" id="PF00297">
    <property type="entry name" value="Ribosomal_L3"/>
    <property type="match status" value="1"/>
</dbReference>
<evidence type="ECO:0000256" key="8">
    <source>
        <dbReference type="RuleBase" id="RU003905"/>
    </source>
</evidence>
<evidence type="ECO:0000256" key="4">
    <source>
        <dbReference type="ARBA" id="ARBA00022980"/>
    </source>
</evidence>
<reference evidence="11 12" key="1">
    <citation type="submission" date="2019-02" db="EMBL/GenBank/DDBJ databases">
        <title>Deep-cultivation of Planctomycetes and their phenomic and genomic characterization uncovers novel biology.</title>
        <authorList>
            <person name="Wiegand S."/>
            <person name="Jogler M."/>
            <person name="Boedeker C."/>
            <person name="Pinto D."/>
            <person name="Vollmers J."/>
            <person name="Rivas-Marin E."/>
            <person name="Kohn T."/>
            <person name="Peeters S.H."/>
            <person name="Heuer A."/>
            <person name="Rast P."/>
            <person name="Oberbeckmann S."/>
            <person name="Bunk B."/>
            <person name="Jeske O."/>
            <person name="Meyerdierks A."/>
            <person name="Storesund J.E."/>
            <person name="Kallscheuer N."/>
            <person name="Luecker S."/>
            <person name="Lage O.M."/>
            <person name="Pohl T."/>
            <person name="Merkel B.J."/>
            <person name="Hornburger P."/>
            <person name="Mueller R.-W."/>
            <person name="Bruemmer F."/>
            <person name="Labrenz M."/>
            <person name="Spormann A.M."/>
            <person name="Op den Camp H."/>
            <person name="Overmann J."/>
            <person name="Amann R."/>
            <person name="Jetten M.S.M."/>
            <person name="Mascher T."/>
            <person name="Medema M.H."/>
            <person name="Devos D.P."/>
            <person name="Kaster A.-K."/>
            <person name="Ovreas L."/>
            <person name="Rohde M."/>
            <person name="Galperin M.Y."/>
            <person name="Jogler C."/>
        </authorList>
    </citation>
    <scope>NUCLEOTIDE SEQUENCE [LARGE SCALE GENOMIC DNA]</scope>
    <source>
        <strain evidence="11 12">Pan44</strain>
    </source>
</reference>
<comment type="function">
    <text evidence="7 9">One of the primary rRNA binding proteins, it binds directly near the 3'-end of the 23S rRNA, where it nucleates assembly of the 50S subunit.</text>
</comment>
<dbReference type="Gene3D" id="2.40.30.10">
    <property type="entry name" value="Translation factors"/>
    <property type="match status" value="1"/>
</dbReference>
<keyword evidence="2 7" id="KW-0699">rRNA-binding</keyword>
<dbReference type="Proteomes" id="UP000315700">
    <property type="component" value="Chromosome"/>
</dbReference>
<sequence length="241" mass="26439">MSVGLLGRKIGMTTVITEDGTAVPVTVLEVGPCTVLQIRTKERDGYEAVQLGFDDKLSDKDRERAPEQRLRSRASRAERGHVVALGSKRQKARKDAGVEPVAKAGCEPQRFIREFRTDGEEHGLEVGKVLSADALEGVKYVDVIGISKGRGTSGVMRRHNFGGQRATHGVKKVHRHGGSIGQHTDPSRVWKGKRMAGQYGNTRSTMRNLLVHQIDKDSHMLLVRGAVPGARNGYVMIRKAD</sequence>
<dbReference type="GO" id="GO:0019843">
    <property type="term" value="F:rRNA binding"/>
    <property type="evidence" value="ECO:0007669"/>
    <property type="project" value="UniProtKB-UniRule"/>
</dbReference>
<proteinExistence type="inferred from homology"/>
<dbReference type="FunCoup" id="A0A517SE77">
    <property type="interactions" value="652"/>
</dbReference>
<dbReference type="GO" id="GO:0022625">
    <property type="term" value="C:cytosolic large ribosomal subunit"/>
    <property type="evidence" value="ECO:0007669"/>
    <property type="project" value="TreeGrafter"/>
</dbReference>
<dbReference type="PANTHER" id="PTHR11229">
    <property type="entry name" value="50S RIBOSOMAL PROTEIN L3"/>
    <property type="match status" value="1"/>
</dbReference>
<dbReference type="GO" id="GO:0003735">
    <property type="term" value="F:structural constituent of ribosome"/>
    <property type="evidence" value="ECO:0007669"/>
    <property type="project" value="UniProtKB-UniRule"/>
</dbReference>
<dbReference type="InParanoid" id="A0A517SE77"/>
<dbReference type="PANTHER" id="PTHR11229:SF16">
    <property type="entry name" value="LARGE RIBOSOMAL SUBUNIT PROTEIN UL3C"/>
    <property type="match status" value="1"/>
</dbReference>
<evidence type="ECO:0000256" key="5">
    <source>
        <dbReference type="ARBA" id="ARBA00023274"/>
    </source>
</evidence>
<feature type="region of interest" description="Disordered" evidence="10">
    <location>
        <begin position="57"/>
        <end position="79"/>
    </location>
</feature>
<dbReference type="InterPro" id="IPR000597">
    <property type="entry name" value="Ribosomal_uL3"/>
</dbReference>
<evidence type="ECO:0000256" key="1">
    <source>
        <dbReference type="ARBA" id="ARBA00006540"/>
    </source>
</evidence>
<dbReference type="NCBIfam" id="TIGR03625">
    <property type="entry name" value="L3_bact"/>
    <property type="match status" value="1"/>
</dbReference>
<evidence type="ECO:0000256" key="7">
    <source>
        <dbReference type="HAMAP-Rule" id="MF_01325"/>
    </source>
</evidence>
<evidence type="ECO:0000313" key="11">
    <source>
        <dbReference type="EMBL" id="QDT54407.1"/>
    </source>
</evidence>
<evidence type="ECO:0000256" key="2">
    <source>
        <dbReference type="ARBA" id="ARBA00022730"/>
    </source>
</evidence>
<keyword evidence="12" id="KW-1185">Reference proteome</keyword>
<dbReference type="HAMAP" id="MF_01325_B">
    <property type="entry name" value="Ribosomal_uL3_B"/>
    <property type="match status" value="1"/>
</dbReference>
<name>A0A517SE77_9PLAN</name>
<dbReference type="SUPFAM" id="SSF50447">
    <property type="entry name" value="Translation proteins"/>
    <property type="match status" value="1"/>
</dbReference>
<dbReference type="InterPro" id="IPR019927">
    <property type="entry name" value="Ribosomal_uL3_bac/org-type"/>
</dbReference>
<dbReference type="InterPro" id="IPR009000">
    <property type="entry name" value="Transl_B-barrel_sf"/>
</dbReference>
<evidence type="ECO:0000256" key="6">
    <source>
        <dbReference type="ARBA" id="ARBA00035243"/>
    </source>
</evidence>
<dbReference type="OrthoDB" id="9806135at2"/>
<dbReference type="EMBL" id="CP036271">
    <property type="protein sequence ID" value="QDT54407.1"/>
    <property type="molecule type" value="Genomic_DNA"/>
</dbReference>
<accession>A0A517SE77</accession>
<dbReference type="GO" id="GO:0006412">
    <property type="term" value="P:translation"/>
    <property type="evidence" value="ECO:0007669"/>
    <property type="project" value="UniProtKB-UniRule"/>
</dbReference>
<organism evidence="11 12">
    <name type="scientific">Caulifigura coniformis</name>
    <dbReference type="NCBI Taxonomy" id="2527983"/>
    <lineage>
        <taxon>Bacteria</taxon>
        <taxon>Pseudomonadati</taxon>
        <taxon>Planctomycetota</taxon>
        <taxon>Planctomycetia</taxon>
        <taxon>Planctomycetales</taxon>
        <taxon>Planctomycetaceae</taxon>
        <taxon>Caulifigura</taxon>
    </lineage>
</organism>